<dbReference type="RefSeq" id="XP_026672266.1">
    <property type="nucleotide sequence ID" value="XM_026816465.1"/>
</dbReference>
<dbReference type="GO" id="GO:0008270">
    <property type="term" value="F:zinc ion binding"/>
    <property type="evidence" value="ECO:0007669"/>
    <property type="project" value="UniProtKB-KW"/>
</dbReference>
<evidence type="ECO:0000256" key="1">
    <source>
        <dbReference type="ARBA" id="ARBA00022723"/>
    </source>
</evidence>
<dbReference type="GeneID" id="108628415"/>
<dbReference type="Proteomes" id="UP000694925">
    <property type="component" value="Unplaced"/>
</dbReference>
<dbReference type="Pfam" id="PF05485">
    <property type="entry name" value="THAP"/>
    <property type="match status" value="1"/>
</dbReference>
<keyword evidence="1" id="KW-0479">Metal-binding</keyword>
<dbReference type="SMART" id="SM00980">
    <property type="entry name" value="THAP"/>
    <property type="match status" value="1"/>
</dbReference>
<feature type="compositionally biased region" description="Polar residues" evidence="6">
    <location>
        <begin position="190"/>
        <end position="200"/>
    </location>
</feature>
<dbReference type="PANTHER" id="PTHR47696">
    <property type="entry name" value="THAP DOMAIN-CONTAINING PROTEIN 2"/>
    <property type="match status" value="1"/>
</dbReference>
<evidence type="ECO:0000256" key="5">
    <source>
        <dbReference type="PROSITE-ProRule" id="PRU00309"/>
    </source>
</evidence>
<feature type="region of interest" description="Disordered" evidence="6">
    <location>
        <begin position="181"/>
        <end position="203"/>
    </location>
</feature>
<sequence>MNVGTSFVPTSSTRLCSEHFTKECFEKKDTRTFLRVSSIPTLFVEYRTTCAYCNAIQDDDKNVSFRTFPLNNSELLEKWITALKLGNYIPHKKSIICTKYFSKDCFYTARTGYLRLKENAVPSILETTEDTHNSEDQAASAEESRANCSSVLSEMDIEMENDENCDTTNDNSITEIDIVTHEDDSEERPSTSSSQCTPRSLNRKRNCTYDHSYELSPNSMKRKISRLSATVKRLRAESKVHNRRIQRLKKKITSLNDLLIREGISLIYGEVINR</sequence>
<dbReference type="AlphaFoldDB" id="A0AAJ7S6J0"/>
<dbReference type="InterPro" id="IPR026521">
    <property type="entry name" value="THAP2"/>
</dbReference>
<dbReference type="SUPFAM" id="SSF57716">
    <property type="entry name" value="Glucocorticoid receptor-like (DNA-binding domain)"/>
    <property type="match status" value="2"/>
</dbReference>
<protein>
    <submittedName>
        <fullName evidence="9">THAP domain-containing protein 3-like isoform X1</fullName>
    </submittedName>
</protein>
<dbReference type="PROSITE" id="PS50950">
    <property type="entry name" value="ZF_THAP"/>
    <property type="match status" value="2"/>
</dbReference>
<dbReference type="SMART" id="SM00692">
    <property type="entry name" value="DM3"/>
    <property type="match status" value="1"/>
</dbReference>
<organism evidence="8 9">
    <name type="scientific">Ceratina calcarata</name>
    <dbReference type="NCBI Taxonomy" id="156304"/>
    <lineage>
        <taxon>Eukaryota</taxon>
        <taxon>Metazoa</taxon>
        <taxon>Ecdysozoa</taxon>
        <taxon>Arthropoda</taxon>
        <taxon>Hexapoda</taxon>
        <taxon>Insecta</taxon>
        <taxon>Pterygota</taxon>
        <taxon>Neoptera</taxon>
        <taxon>Endopterygota</taxon>
        <taxon>Hymenoptera</taxon>
        <taxon>Apocrita</taxon>
        <taxon>Aculeata</taxon>
        <taxon>Apoidea</taxon>
        <taxon>Anthophila</taxon>
        <taxon>Apidae</taxon>
        <taxon>Ceratina</taxon>
        <taxon>Zadontomerus</taxon>
    </lineage>
</organism>
<keyword evidence="2 5" id="KW-0863">Zinc-finger</keyword>
<feature type="domain" description="THAP-type" evidence="7">
    <location>
        <begin position="1"/>
        <end position="43"/>
    </location>
</feature>
<evidence type="ECO:0000256" key="2">
    <source>
        <dbReference type="ARBA" id="ARBA00022771"/>
    </source>
</evidence>
<reference evidence="9" key="1">
    <citation type="submission" date="2025-08" db="UniProtKB">
        <authorList>
            <consortium name="RefSeq"/>
        </authorList>
    </citation>
    <scope>IDENTIFICATION</scope>
    <source>
        <tissue evidence="9">Whole body</tissue>
    </source>
</reference>
<dbReference type="PANTHER" id="PTHR47696:SF1">
    <property type="entry name" value="THAP DOMAIN-CONTAINING PROTEIN 2"/>
    <property type="match status" value="1"/>
</dbReference>
<evidence type="ECO:0000313" key="8">
    <source>
        <dbReference type="Proteomes" id="UP000694925"/>
    </source>
</evidence>
<keyword evidence="8" id="KW-1185">Reference proteome</keyword>
<evidence type="ECO:0000259" key="7">
    <source>
        <dbReference type="PROSITE" id="PS50950"/>
    </source>
</evidence>
<gene>
    <name evidence="9" type="primary">LOC108628415</name>
</gene>
<name>A0AAJ7S6J0_9HYME</name>
<dbReference type="GO" id="GO:0003677">
    <property type="term" value="F:DNA binding"/>
    <property type="evidence" value="ECO:0007669"/>
    <property type="project" value="UniProtKB-UniRule"/>
</dbReference>
<evidence type="ECO:0000256" key="6">
    <source>
        <dbReference type="SAM" id="MobiDB-lite"/>
    </source>
</evidence>
<proteinExistence type="predicted"/>
<keyword evidence="4 5" id="KW-0238">DNA-binding</keyword>
<dbReference type="InterPro" id="IPR006612">
    <property type="entry name" value="THAP_Znf"/>
</dbReference>
<evidence type="ECO:0000256" key="4">
    <source>
        <dbReference type="ARBA" id="ARBA00023125"/>
    </source>
</evidence>
<evidence type="ECO:0000313" key="9">
    <source>
        <dbReference type="RefSeq" id="XP_026672266.1"/>
    </source>
</evidence>
<evidence type="ECO:0000256" key="3">
    <source>
        <dbReference type="ARBA" id="ARBA00022833"/>
    </source>
</evidence>
<accession>A0AAJ7S6J0</accession>
<keyword evidence="3" id="KW-0862">Zinc</keyword>
<feature type="domain" description="THAP-type" evidence="7">
    <location>
        <begin position="46"/>
        <end position="125"/>
    </location>
</feature>